<feature type="non-terminal residue" evidence="3">
    <location>
        <position position="1"/>
    </location>
</feature>
<proteinExistence type="predicted"/>
<accession>A0A8S2SL64</accession>
<dbReference type="AlphaFoldDB" id="A0A8S2SL64"/>
<dbReference type="EMBL" id="CAJOBI010019582">
    <property type="protein sequence ID" value="CAF4207530.1"/>
    <property type="molecule type" value="Genomic_DNA"/>
</dbReference>
<dbReference type="Proteomes" id="UP000676336">
    <property type="component" value="Unassembled WGS sequence"/>
</dbReference>
<evidence type="ECO:0000313" key="3">
    <source>
        <dbReference type="EMBL" id="CAF4207530.1"/>
    </source>
</evidence>
<comment type="caution">
    <text evidence="3">The sequence shown here is derived from an EMBL/GenBank/DDBJ whole genome shotgun (WGS) entry which is preliminary data.</text>
</comment>
<reference evidence="3" key="1">
    <citation type="submission" date="2021-02" db="EMBL/GenBank/DDBJ databases">
        <authorList>
            <person name="Nowell W R."/>
        </authorList>
    </citation>
    <scope>NUCLEOTIDE SEQUENCE</scope>
</reference>
<dbReference type="Pfam" id="PF00107">
    <property type="entry name" value="ADH_zinc_N"/>
    <property type="match status" value="1"/>
</dbReference>
<evidence type="ECO:0000259" key="2">
    <source>
        <dbReference type="Pfam" id="PF00107"/>
    </source>
</evidence>
<evidence type="ECO:0000256" key="1">
    <source>
        <dbReference type="ARBA" id="ARBA00023002"/>
    </source>
</evidence>
<organism evidence="3 4">
    <name type="scientific">Rotaria magnacalcarata</name>
    <dbReference type="NCBI Taxonomy" id="392030"/>
    <lineage>
        <taxon>Eukaryota</taxon>
        <taxon>Metazoa</taxon>
        <taxon>Spiralia</taxon>
        <taxon>Gnathifera</taxon>
        <taxon>Rotifera</taxon>
        <taxon>Eurotatoria</taxon>
        <taxon>Bdelloidea</taxon>
        <taxon>Philodinida</taxon>
        <taxon>Philodinidae</taxon>
        <taxon>Rotaria</taxon>
    </lineage>
</organism>
<dbReference type="PANTHER" id="PTHR44054">
    <property type="entry name" value="SYNAPTIC VESICLE MEMBRANE PROTEIN VAT-1 HOMOLOG-LIKE"/>
    <property type="match status" value="1"/>
</dbReference>
<dbReference type="Gene3D" id="3.40.50.720">
    <property type="entry name" value="NAD(P)-binding Rossmann-like Domain"/>
    <property type="match status" value="1"/>
</dbReference>
<evidence type="ECO:0000313" key="4">
    <source>
        <dbReference type="Proteomes" id="UP000676336"/>
    </source>
</evidence>
<sequence length="70" mass="7780">GTASASKHNIIKEAGCTHPIDYHTQDYVAEIRKISPNGVDIIMDPLNGEDSVRGYDLLKPLGRIIYFGMY</sequence>
<dbReference type="GO" id="GO:0016491">
    <property type="term" value="F:oxidoreductase activity"/>
    <property type="evidence" value="ECO:0007669"/>
    <property type="project" value="UniProtKB-KW"/>
</dbReference>
<name>A0A8S2SL64_9BILA</name>
<dbReference type="InterPro" id="IPR052100">
    <property type="entry name" value="SV-ATPase_mito-regulator"/>
</dbReference>
<dbReference type="SUPFAM" id="SSF51735">
    <property type="entry name" value="NAD(P)-binding Rossmann-fold domains"/>
    <property type="match status" value="1"/>
</dbReference>
<dbReference type="GO" id="GO:0010637">
    <property type="term" value="P:negative regulation of mitochondrial fusion"/>
    <property type="evidence" value="ECO:0007669"/>
    <property type="project" value="TreeGrafter"/>
</dbReference>
<protein>
    <recommendedName>
        <fullName evidence="2">Alcohol dehydrogenase-like C-terminal domain-containing protein</fullName>
    </recommendedName>
</protein>
<feature type="domain" description="Alcohol dehydrogenase-like C-terminal" evidence="2">
    <location>
        <begin position="4"/>
        <end position="69"/>
    </location>
</feature>
<dbReference type="InterPro" id="IPR013149">
    <property type="entry name" value="ADH-like_C"/>
</dbReference>
<gene>
    <name evidence="3" type="ORF">SMN809_LOCUS22167</name>
</gene>
<keyword evidence="1" id="KW-0560">Oxidoreductase</keyword>
<dbReference type="InterPro" id="IPR036291">
    <property type="entry name" value="NAD(P)-bd_dom_sf"/>
</dbReference>
<dbReference type="PANTHER" id="PTHR44054:SF1">
    <property type="entry name" value="SYNAPTIC VESICLE MEMBRANE PROTEIN VAT-1 HOMOLOG"/>
    <property type="match status" value="1"/>
</dbReference>
<dbReference type="GO" id="GO:0005741">
    <property type="term" value="C:mitochondrial outer membrane"/>
    <property type="evidence" value="ECO:0007669"/>
    <property type="project" value="TreeGrafter"/>
</dbReference>